<dbReference type="AlphaFoldDB" id="A0AAV0H9R3"/>
<feature type="region of interest" description="Disordered" evidence="1">
    <location>
        <begin position="1"/>
        <end position="55"/>
    </location>
</feature>
<evidence type="ECO:0000256" key="1">
    <source>
        <dbReference type="SAM" id="MobiDB-lite"/>
    </source>
</evidence>
<proteinExistence type="predicted"/>
<keyword evidence="3" id="KW-1185">Reference proteome</keyword>
<feature type="compositionally biased region" description="Polar residues" evidence="1">
    <location>
        <begin position="18"/>
        <end position="39"/>
    </location>
</feature>
<gene>
    <name evidence="2" type="ORF">LITE_LOCUS3079</name>
</gene>
<feature type="non-terminal residue" evidence="2">
    <location>
        <position position="1"/>
    </location>
</feature>
<dbReference type="Proteomes" id="UP001154282">
    <property type="component" value="Unassembled WGS sequence"/>
</dbReference>
<sequence length="236" mass="26375">RTEQITLATGLEGETEQVDSFAQQSAADLSSEGGSLNGTTKKRKGRGPIKGVKPGHNLSLEFHNNMIITTQAVHEISAKFKRSINWPWITFLEYPASELQTVIARFKDSRFTYTGSEETFNKMEISDKNKRIGRRVSLQPLALQHLWPTTEMKRCFHVKKDKNWVSSKEKNLHDGMIEAEAEKVSQGNEPNIFAIYQEVIGPQRPKRVLGMGHGVSSVDVFGPPSSQGSQGCSKRC</sequence>
<evidence type="ECO:0000313" key="3">
    <source>
        <dbReference type="Proteomes" id="UP001154282"/>
    </source>
</evidence>
<accession>A0AAV0H9R3</accession>
<dbReference type="EMBL" id="CAMGYJ010000002">
    <property type="protein sequence ID" value="CAI0381278.1"/>
    <property type="molecule type" value="Genomic_DNA"/>
</dbReference>
<reference evidence="2" key="1">
    <citation type="submission" date="2022-08" db="EMBL/GenBank/DDBJ databases">
        <authorList>
            <person name="Gutierrez-Valencia J."/>
        </authorList>
    </citation>
    <scope>NUCLEOTIDE SEQUENCE</scope>
</reference>
<evidence type="ECO:0000313" key="2">
    <source>
        <dbReference type="EMBL" id="CAI0381278.1"/>
    </source>
</evidence>
<name>A0AAV0H9R3_9ROSI</name>
<organism evidence="2 3">
    <name type="scientific">Linum tenue</name>
    <dbReference type="NCBI Taxonomy" id="586396"/>
    <lineage>
        <taxon>Eukaryota</taxon>
        <taxon>Viridiplantae</taxon>
        <taxon>Streptophyta</taxon>
        <taxon>Embryophyta</taxon>
        <taxon>Tracheophyta</taxon>
        <taxon>Spermatophyta</taxon>
        <taxon>Magnoliopsida</taxon>
        <taxon>eudicotyledons</taxon>
        <taxon>Gunneridae</taxon>
        <taxon>Pentapetalae</taxon>
        <taxon>rosids</taxon>
        <taxon>fabids</taxon>
        <taxon>Malpighiales</taxon>
        <taxon>Linaceae</taxon>
        <taxon>Linum</taxon>
    </lineage>
</organism>
<protein>
    <submittedName>
        <fullName evidence="2">Uncharacterized protein</fullName>
    </submittedName>
</protein>
<comment type="caution">
    <text evidence="2">The sequence shown here is derived from an EMBL/GenBank/DDBJ whole genome shotgun (WGS) entry which is preliminary data.</text>
</comment>